<evidence type="ECO:0000313" key="1">
    <source>
        <dbReference type="EMBL" id="GIY91516.1"/>
    </source>
</evidence>
<evidence type="ECO:0000313" key="2">
    <source>
        <dbReference type="Proteomes" id="UP001054945"/>
    </source>
</evidence>
<organism evidence="1 2">
    <name type="scientific">Caerostris extrusa</name>
    <name type="common">Bark spider</name>
    <name type="synonym">Caerostris bankana</name>
    <dbReference type="NCBI Taxonomy" id="172846"/>
    <lineage>
        <taxon>Eukaryota</taxon>
        <taxon>Metazoa</taxon>
        <taxon>Ecdysozoa</taxon>
        <taxon>Arthropoda</taxon>
        <taxon>Chelicerata</taxon>
        <taxon>Arachnida</taxon>
        <taxon>Araneae</taxon>
        <taxon>Araneomorphae</taxon>
        <taxon>Entelegynae</taxon>
        <taxon>Araneoidea</taxon>
        <taxon>Araneidae</taxon>
        <taxon>Caerostris</taxon>
    </lineage>
</organism>
<reference evidence="1 2" key="1">
    <citation type="submission" date="2021-06" db="EMBL/GenBank/DDBJ databases">
        <title>Caerostris extrusa draft genome.</title>
        <authorList>
            <person name="Kono N."/>
            <person name="Arakawa K."/>
        </authorList>
    </citation>
    <scope>NUCLEOTIDE SEQUENCE [LARGE SCALE GENOMIC DNA]</scope>
</reference>
<comment type="caution">
    <text evidence="1">The sequence shown here is derived from an EMBL/GenBank/DDBJ whole genome shotgun (WGS) entry which is preliminary data.</text>
</comment>
<proteinExistence type="predicted"/>
<protein>
    <submittedName>
        <fullName evidence="1">Uncharacterized protein</fullName>
    </submittedName>
</protein>
<dbReference type="AlphaFoldDB" id="A0AAV4XC34"/>
<sequence length="125" mass="14210">MRNWSTTDIQDWHNVMRDNDFKNERNVPTLFSPFHPSRQNSAENADAGPYCPFYGTVKASCGTVAIQMFPPYHPPPPMDSTAVYHSNKNTSDGRESIAKMFRFRVSETECKFITWISQSQGGGEI</sequence>
<gene>
    <name evidence="1" type="ORF">CEXT_694161</name>
</gene>
<keyword evidence="2" id="KW-1185">Reference proteome</keyword>
<accession>A0AAV4XC34</accession>
<dbReference type="EMBL" id="BPLR01017425">
    <property type="protein sequence ID" value="GIY91516.1"/>
    <property type="molecule type" value="Genomic_DNA"/>
</dbReference>
<name>A0AAV4XC34_CAEEX</name>
<dbReference type="Proteomes" id="UP001054945">
    <property type="component" value="Unassembled WGS sequence"/>
</dbReference>